<dbReference type="Proteomes" id="UP000182858">
    <property type="component" value="Chromosome I"/>
</dbReference>
<reference evidence="1 3" key="1">
    <citation type="submission" date="2016-10" db="EMBL/GenBank/DDBJ databases">
        <authorList>
            <person name="Varghese N."/>
            <person name="Submissions S."/>
        </authorList>
    </citation>
    <scope>NUCLEOTIDE SEQUENCE [LARGE SCALE GENOMIC DNA]</scope>
    <source>
        <strain evidence="1 3">DSM 17835</strain>
    </source>
</reference>
<proteinExistence type="predicted"/>
<organism evidence="2 4">
    <name type="scientific">Pseudomonas extremaustralis</name>
    <dbReference type="NCBI Taxonomy" id="359110"/>
    <lineage>
        <taxon>Bacteria</taxon>
        <taxon>Pseudomonadati</taxon>
        <taxon>Pseudomonadota</taxon>
        <taxon>Gammaproteobacteria</taxon>
        <taxon>Pseudomonadales</taxon>
        <taxon>Pseudomonadaceae</taxon>
        <taxon>Pseudomonas</taxon>
    </lineage>
</organism>
<evidence type="ECO:0000313" key="2">
    <source>
        <dbReference type="EMBL" id="TWS07401.1"/>
    </source>
</evidence>
<evidence type="ECO:0000313" key="4">
    <source>
        <dbReference type="Proteomes" id="UP000317951"/>
    </source>
</evidence>
<dbReference type="EMBL" id="VFET01000001">
    <property type="protein sequence ID" value="TWS07401.1"/>
    <property type="molecule type" value="Genomic_DNA"/>
</dbReference>
<dbReference type="GeneID" id="78553042"/>
<sequence length="165" mass="18568">MDKYQHSQKNKLFKHAAHDPYCLPKVEGSAICPQCDAVYQAGNWTWNHPENTLVPNAQSVTCPACRRIADNAAAGTLTVSGSFWPQHRGEIVHLFEHIEKREKAEHALERIIHLTDTADELTVTTTGVHLANCLGHALEAAYKGQAHYHYDDNQCSVTIRWAREQ</sequence>
<dbReference type="OrthoDB" id="9785278at2"/>
<dbReference type="AlphaFoldDB" id="A0A5C5QQ45"/>
<reference evidence="2 4" key="2">
    <citation type="submission" date="2019-06" db="EMBL/GenBank/DDBJ databases">
        <title>Pseudomonas bimorpha sp. nov. isolated from bovine raw milk and skim milk concentrate.</title>
        <authorList>
            <person name="Hofmann K."/>
            <person name="Huptas C."/>
            <person name="Doll E."/>
            <person name="Scherer S."/>
            <person name="Wenning M."/>
        </authorList>
    </citation>
    <scope>NUCLEOTIDE SEQUENCE [LARGE SCALE GENOMIC DNA]</scope>
    <source>
        <strain evidence="2 4">DSM 17835</strain>
    </source>
</reference>
<accession>A0A5C5QQ45</accession>
<dbReference type="RefSeq" id="WP_010562922.1">
    <property type="nucleotide sequence ID" value="NZ_CP091043.1"/>
</dbReference>
<evidence type="ECO:0000313" key="1">
    <source>
        <dbReference type="EMBL" id="SDE96614.1"/>
    </source>
</evidence>
<evidence type="ECO:0000313" key="3">
    <source>
        <dbReference type="Proteomes" id="UP000182858"/>
    </source>
</evidence>
<protein>
    <submittedName>
        <fullName evidence="2">ATPase</fullName>
    </submittedName>
</protein>
<dbReference type="EMBL" id="LT629689">
    <property type="protein sequence ID" value="SDE96614.1"/>
    <property type="molecule type" value="Genomic_DNA"/>
</dbReference>
<keyword evidence="3" id="KW-1185">Reference proteome</keyword>
<dbReference type="NCBIfam" id="NF040826">
    <property type="entry name" value="lxa_BCAM0308"/>
    <property type="match status" value="1"/>
</dbReference>
<gene>
    <name evidence="2" type="ORF">FIV36_01280</name>
    <name evidence="1" type="ORF">SAMN05216591_1546</name>
</gene>
<dbReference type="Proteomes" id="UP000317951">
    <property type="component" value="Unassembled WGS sequence"/>
</dbReference>
<dbReference type="InterPro" id="IPR047706">
    <property type="entry name" value="BCAM0308-like"/>
</dbReference>
<name>A0A5C5QQ45_9PSED</name>